<keyword evidence="4" id="KW-1185">Reference proteome</keyword>
<dbReference type="Gene3D" id="3.30.70.120">
    <property type="match status" value="1"/>
</dbReference>
<dbReference type="EMBL" id="JAPDRK010000003">
    <property type="protein sequence ID" value="KAJ9614373.1"/>
    <property type="molecule type" value="Genomic_DNA"/>
</dbReference>
<sequence length="138" mass="15213">MSPSLAPSDDKTIYKLVFFVPPENTQACLMAIFSARGGIWPNPPLPTGQPDTSPPKYENCAFISKGTGQFRPSKHANPHIGKPGEREEVEEDRVETIIVGTLETVGRAVEALRKAHPYEVAAVFLESKPQDRTIRNID</sequence>
<name>A0AA38XJT9_9EURO</name>
<gene>
    <name evidence="3" type="ORF">H2200_002509</name>
</gene>
<reference evidence="3" key="1">
    <citation type="submission" date="2022-10" db="EMBL/GenBank/DDBJ databases">
        <title>Culturing micro-colonial fungi from biological soil crusts in the Mojave desert and describing Neophaeococcomyces mojavensis, and introducing the new genera and species Taxawa tesnikishii.</title>
        <authorList>
            <person name="Kurbessoian T."/>
            <person name="Stajich J.E."/>
        </authorList>
    </citation>
    <scope>NUCLEOTIDE SEQUENCE</scope>
    <source>
        <strain evidence="3">TK_41</strain>
    </source>
</reference>
<dbReference type="InterPro" id="IPR036069">
    <property type="entry name" value="DUF34/NIF3_sf"/>
</dbReference>
<dbReference type="PANTHER" id="PTHR41774:SF1">
    <property type="entry name" value="NGG1P INTERACTING FACTOR NIF3"/>
    <property type="match status" value="1"/>
</dbReference>
<comment type="caution">
    <text evidence="3">The sequence shown here is derived from an EMBL/GenBank/DDBJ whole genome shotgun (WGS) entry which is preliminary data.</text>
</comment>
<feature type="region of interest" description="Disordered" evidence="2">
    <location>
        <begin position="67"/>
        <end position="92"/>
    </location>
</feature>
<dbReference type="AlphaFoldDB" id="A0AA38XJT9"/>
<dbReference type="InterPro" id="IPR015867">
    <property type="entry name" value="N-reg_PII/ATP_PRibTrfase_C"/>
</dbReference>
<accession>A0AA38XJT9</accession>
<dbReference type="Proteomes" id="UP001172673">
    <property type="component" value="Unassembled WGS sequence"/>
</dbReference>
<evidence type="ECO:0000313" key="4">
    <source>
        <dbReference type="Proteomes" id="UP001172673"/>
    </source>
</evidence>
<dbReference type="PANTHER" id="PTHR41774">
    <property type="match status" value="1"/>
</dbReference>
<proteinExistence type="predicted"/>
<evidence type="ECO:0000313" key="3">
    <source>
        <dbReference type="EMBL" id="KAJ9614373.1"/>
    </source>
</evidence>
<organism evidence="3 4">
    <name type="scientific">Cladophialophora chaetospira</name>
    <dbReference type="NCBI Taxonomy" id="386627"/>
    <lineage>
        <taxon>Eukaryota</taxon>
        <taxon>Fungi</taxon>
        <taxon>Dikarya</taxon>
        <taxon>Ascomycota</taxon>
        <taxon>Pezizomycotina</taxon>
        <taxon>Eurotiomycetes</taxon>
        <taxon>Chaetothyriomycetidae</taxon>
        <taxon>Chaetothyriales</taxon>
        <taxon>Herpotrichiellaceae</taxon>
        <taxon>Cladophialophora</taxon>
    </lineage>
</organism>
<protein>
    <recommendedName>
        <fullName evidence="1">ATP phosphoribosyltransferase</fullName>
    </recommendedName>
</protein>
<evidence type="ECO:0000256" key="2">
    <source>
        <dbReference type="SAM" id="MobiDB-lite"/>
    </source>
</evidence>
<dbReference type="SUPFAM" id="SSF102705">
    <property type="entry name" value="NIF3 (NGG1p interacting factor 3)-like"/>
    <property type="match status" value="1"/>
</dbReference>
<evidence type="ECO:0000256" key="1">
    <source>
        <dbReference type="ARBA" id="ARBA00020998"/>
    </source>
</evidence>